<dbReference type="AlphaFoldDB" id="A0A0E9QT76"/>
<reference evidence="1" key="2">
    <citation type="journal article" date="2015" name="Fish Shellfish Immunol.">
        <title>Early steps in the European eel (Anguilla anguilla)-Vibrio vulnificus interaction in the gills: Role of the RtxA13 toxin.</title>
        <authorList>
            <person name="Callol A."/>
            <person name="Pajuelo D."/>
            <person name="Ebbesson L."/>
            <person name="Teles M."/>
            <person name="MacKenzie S."/>
            <person name="Amaro C."/>
        </authorList>
    </citation>
    <scope>NUCLEOTIDE SEQUENCE</scope>
</reference>
<proteinExistence type="predicted"/>
<name>A0A0E9QT76_ANGAN</name>
<organism evidence="1">
    <name type="scientific">Anguilla anguilla</name>
    <name type="common">European freshwater eel</name>
    <name type="synonym">Muraena anguilla</name>
    <dbReference type="NCBI Taxonomy" id="7936"/>
    <lineage>
        <taxon>Eukaryota</taxon>
        <taxon>Metazoa</taxon>
        <taxon>Chordata</taxon>
        <taxon>Craniata</taxon>
        <taxon>Vertebrata</taxon>
        <taxon>Euteleostomi</taxon>
        <taxon>Actinopterygii</taxon>
        <taxon>Neopterygii</taxon>
        <taxon>Teleostei</taxon>
        <taxon>Anguilliformes</taxon>
        <taxon>Anguillidae</taxon>
        <taxon>Anguilla</taxon>
    </lineage>
</organism>
<dbReference type="EMBL" id="GBXM01088406">
    <property type="protein sequence ID" value="JAH20171.1"/>
    <property type="molecule type" value="Transcribed_RNA"/>
</dbReference>
<reference evidence="1" key="1">
    <citation type="submission" date="2014-11" db="EMBL/GenBank/DDBJ databases">
        <authorList>
            <person name="Amaro Gonzalez C."/>
        </authorList>
    </citation>
    <scope>NUCLEOTIDE SEQUENCE</scope>
</reference>
<protein>
    <submittedName>
        <fullName evidence="1">Uncharacterized protein</fullName>
    </submittedName>
</protein>
<evidence type="ECO:0000313" key="1">
    <source>
        <dbReference type="EMBL" id="JAH20171.1"/>
    </source>
</evidence>
<accession>A0A0E9QT76</accession>
<sequence>MPNLQQCKFSTIYTPL</sequence>